<dbReference type="InterPro" id="IPR036291">
    <property type="entry name" value="NAD(P)-bd_dom_sf"/>
</dbReference>
<dbReference type="EMBL" id="JAAMOW010000008">
    <property type="protein sequence ID" value="NGY06263.1"/>
    <property type="molecule type" value="Genomic_DNA"/>
</dbReference>
<dbReference type="RefSeq" id="WP_166259411.1">
    <property type="nucleotide sequence ID" value="NZ_JAAMOW010000008.1"/>
</dbReference>
<dbReference type="InterPro" id="IPR050177">
    <property type="entry name" value="Lipid_A_modif_metabolic_enz"/>
</dbReference>
<sequence length="328" mass="35719">MSTSVLVTGAFGNVGSSTVRHLLASGHRVVAVDLKSPHTVAVAARFDDRVRVVWGNICDASLWAQALDGVDAVIHLAAMIPPATERAPELAQAVNVGATLELIRQMAASPTAKRLVFASSMTVAGHEQHLRSPPLRVEDVPQPADIYGHGKLACERHIQSSPLDWSILRLAVCPPAALSKKDAEGFDNIFDTSADGRIELVHTDDAGLAFANAVSCDAAIGRILFIGGGDTCRTQVLDFYNRMFATMGLQPLDPRLLRPGPPRFFGDWLDTDESQHLLQFQRHSLDDILDELRRSLGPMRHLLKAFAPLLGWVLARRSPNLRLLRPST</sequence>
<reference evidence="2 3" key="1">
    <citation type="journal article" date="2014" name="Int. J. Syst. Evol. Microbiol.">
        <title>Solimonas terrae sp. nov., isolated from soil.</title>
        <authorList>
            <person name="Kim S.J."/>
            <person name="Moon J.Y."/>
            <person name="Weon H.Y."/>
            <person name="Ahn J.H."/>
            <person name="Chen W.M."/>
            <person name="Kwon S.W."/>
        </authorList>
    </citation>
    <scope>NUCLEOTIDE SEQUENCE [LARGE SCALE GENOMIC DNA]</scope>
    <source>
        <strain evidence="2 3">KIS83-12</strain>
    </source>
</reference>
<comment type="caution">
    <text evidence="2">The sequence shown here is derived from an EMBL/GenBank/DDBJ whole genome shotgun (WGS) entry which is preliminary data.</text>
</comment>
<accession>A0A6M2BVV4</accession>
<evidence type="ECO:0000313" key="3">
    <source>
        <dbReference type="Proteomes" id="UP000472676"/>
    </source>
</evidence>
<dbReference type="InterPro" id="IPR001509">
    <property type="entry name" value="Epimerase_deHydtase"/>
</dbReference>
<dbReference type="AlphaFoldDB" id="A0A6M2BVV4"/>
<dbReference type="Proteomes" id="UP000472676">
    <property type="component" value="Unassembled WGS sequence"/>
</dbReference>
<dbReference type="Pfam" id="PF01370">
    <property type="entry name" value="Epimerase"/>
    <property type="match status" value="1"/>
</dbReference>
<dbReference type="PANTHER" id="PTHR43245">
    <property type="entry name" value="BIFUNCTIONAL POLYMYXIN RESISTANCE PROTEIN ARNA"/>
    <property type="match status" value="1"/>
</dbReference>
<evidence type="ECO:0000259" key="1">
    <source>
        <dbReference type="Pfam" id="PF01370"/>
    </source>
</evidence>
<organism evidence="2 3">
    <name type="scientific">Solimonas terrae</name>
    <dbReference type="NCBI Taxonomy" id="1396819"/>
    <lineage>
        <taxon>Bacteria</taxon>
        <taxon>Pseudomonadati</taxon>
        <taxon>Pseudomonadota</taxon>
        <taxon>Gammaproteobacteria</taxon>
        <taxon>Nevskiales</taxon>
        <taxon>Nevskiaceae</taxon>
        <taxon>Solimonas</taxon>
    </lineage>
</organism>
<gene>
    <name evidence="2" type="ORF">G7Y85_15935</name>
</gene>
<name>A0A6M2BVV4_9GAMM</name>
<proteinExistence type="predicted"/>
<protein>
    <submittedName>
        <fullName evidence="2">NAD(P)-dependent oxidoreductase</fullName>
    </submittedName>
</protein>
<feature type="domain" description="NAD-dependent epimerase/dehydratase" evidence="1">
    <location>
        <begin position="5"/>
        <end position="160"/>
    </location>
</feature>
<dbReference type="Gene3D" id="3.40.50.720">
    <property type="entry name" value="NAD(P)-binding Rossmann-like Domain"/>
    <property type="match status" value="1"/>
</dbReference>
<dbReference type="SUPFAM" id="SSF51735">
    <property type="entry name" value="NAD(P)-binding Rossmann-fold domains"/>
    <property type="match status" value="1"/>
</dbReference>
<evidence type="ECO:0000313" key="2">
    <source>
        <dbReference type="EMBL" id="NGY06263.1"/>
    </source>
</evidence>
<keyword evidence="3" id="KW-1185">Reference proteome</keyword>